<dbReference type="InParanoid" id="A0A0H2RJ58"/>
<protein>
    <submittedName>
        <fullName evidence="1">Uncharacterized protein</fullName>
    </submittedName>
</protein>
<evidence type="ECO:0000313" key="2">
    <source>
        <dbReference type="Proteomes" id="UP000053477"/>
    </source>
</evidence>
<dbReference type="EMBL" id="KQ086055">
    <property type="protein sequence ID" value="KLO09448.1"/>
    <property type="molecule type" value="Genomic_DNA"/>
</dbReference>
<proteinExistence type="predicted"/>
<sequence length="140" mass="15684">MCLTRRQRSTCRMRNVRYCRHGGSMSVVAIAASSVSASGNTTRALSSFLSISDRSSTSTTLHTGFAFFRRPTSPEFSKTSGERALDDRLGWSESQNPSLTITGNRKWLFNLLLIGTRENEDRQFIHNSRTQPCASMREGQ</sequence>
<gene>
    <name evidence="1" type="ORF">SCHPADRAFT_564264</name>
</gene>
<organism evidence="1 2">
    <name type="scientific">Schizopora paradoxa</name>
    <dbReference type="NCBI Taxonomy" id="27342"/>
    <lineage>
        <taxon>Eukaryota</taxon>
        <taxon>Fungi</taxon>
        <taxon>Dikarya</taxon>
        <taxon>Basidiomycota</taxon>
        <taxon>Agaricomycotina</taxon>
        <taxon>Agaricomycetes</taxon>
        <taxon>Hymenochaetales</taxon>
        <taxon>Schizoporaceae</taxon>
        <taxon>Schizopora</taxon>
    </lineage>
</organism>
<name>A0A0H2RJ58_9AGAM</name>
<dbReference type="Proteomes" id="UP000053477">
    <property type="component" value="Unassembled WGS sequence"/>
</dbReference>
<keyword evidence="2" id="KW-1185">Reference proteome</keyword>
<dbReference type="AlphaFoldDB" id="A0A0H2RJ58"/>
<reference evidence="1 2" key="1">
    <citation type="submission" date="2015-04" db="EMBL/GenBank/DDBJ databases">
        <title>Complete genome sequence of Schizopora paradoxa KUC8140, a cosmopolitan wood degrader in East Asia.</title>
        <authorList>
            <consortium name="DOE Joint Genome Institute"/>
            <person name="Min B."/>
            <person name="Park H."/>
            <person name="Jang Y."/>
            <person name="Kim J.-J."/>
            <person name="Kim K.H."/>
            <person name="Pangilinan J."/>
            <person name="Lipzen A."/>
            <person name="Riley R."/>
            <person name="Grigoriev I.V."/>
            <person name="Spatafora J.W."/>
            <person name="Choi I.-G."/>
        </authorList>
    </citation>
    <scope>NUCLEOTIDE SEQUENCE [LARGE SCALE GENOMIC DNA]</scope>
    <source>
        <strain evidence="1 2">KUC8140</strain>
    </source>
</reference>
<evidence type="ECO:0000313" key="1">
    <source>
        <dbReference type="EMBL" id="KLO09448.1"/>
    </source>
</evidence>
<accession>A0A0H2RJ58</accession>